<evidence type="ECO:0000313" key="2">
    <source>
        <dbReference type="EMBL" id="PUE53296.1"/>
    </source>
</evidence>
<evidence type="ECO:0000313" key="3">
    <source>
        <dbReference type="Proteomes" id="UP000250790"/>
    </source>
</evidence>
<proteinExistence type="predicted"/>
<evidence type="ECO:0000256" key="1">
    <source>
        <dbReference type="SAM" id="Phobius"/>
    </source>
</evidence>
<reference evidence="2 3" key="1">
    <citation type="submission" date="2017-04" db="EMBL/GenBank/DDBJ databases">
        <title>Unexpected and diverse lifestyles within the genus Limnohabitans.</title>
        <authorList>
            <person name="Kasalicky V."/>
            <person name="Mehrshad M."/>
            <person name="Andrei S.-A."/>
            <person name="Salcher M."/>
            <person name="Kratochvilova H."/>
            <person name="Simek K."/>
            <person name="Ghai R."/>
        </authorList>
    </citation>
    <scope>NUCLEOTIDE SEQUENCE [LARGE SCALE GENOMIC DNA]</scope>
    <source>
        <strain evidence="2 3">II-B4</strain>
    </source>
</reference>
<organism evidence="2 3">
    <name type="scientific">Limnohabitans parvus II-B4</name>
    <dbReference type="NCBI Taxonomy" id="1293052"/>
    <lineage>
        <taxon>Bacteria</taxon>
        <taxon>Pseudomonadati</taxon>
        <taxon>Pseudomonadota</taxon>
        <taxon>Betaproteobacteria</taxon>
        <taxon>Burkholderiales</taxon>
        <taxon>Comamonadaceae</taxon>
        <taxon>Limnohabitans</taxon>
    </lineage>
</organism>
<dbReference type="AlphaFoldDB" id="A0A315E5W4"/>
<sequence>MRQPIKVGMYLLSLWLLFVLIFVNKVSIEICLDCKLANRLELIEILKANVLPLICAGLLLISIACYLRFRHLIAGAQDGPMVIESIEDKNAEHLVFLATYVVPLVGFGLDNVRQMINLGITLGLLGALYVRTNLFYANPTLALLGFRIFNVTFKDGPAVLIANTGLEKDDAVNVLKLDRNIYFATLAIKVSREDSQRTRK</sequence>
<dbReference type="Proteomes" id="UP000250790">
    <property type="component" value="Unassembled WGS sequence"/>
</dbReference>
<keyword evidence="1" id="KW-1133">Transmembrane helix</keyword>
<feature type="transmembrane region" description="Helical" evidence="1">
    <location>
        <begin position="115"/>
        <end position="137"/>
    </location>
</feature>
<dbReference type="RefSeq" id="WP_108312772.1">
    <property type="nucleotide sequence ID" value="NZ_NESN01000003.1"/>
</dbReference>
<dbReference type="InterPro" id="IPR048118">
    <property type="entry name" value="KwaA"/>
</dbReference>
<dbReference type="NCBIfam" id="NF041622">
    <property type="entry name" value="KwaA"/>
    <property type="match status" value="1"/>
</dbReference>
<feature type="transmembrane region" description="Helical" evidence="1">
    <location>
        <begin position="51"/>
        <end position="69"/>
    </location>
</feature>
<accession>A0A315E5W4</accession>
<keyword evidence="1" id="KW-0812">Transmembrane</keyword>
<gene>
    <name evidence="2" type="ORF">B9Z37_09480</name>
</gene>
<protein>
    <submittedName>
        <fullName evidence="2">Uncharacterized protein</fullName>
    </submittedName>
</protein>
<dbReference type="OrthoDB" id="1100556at2"/>
<keyword evidence="3" id="KW-1185">Reference proteome</keyword>
<comment type="caution">
    <text evidence="2">The sequence shown here is derived from an EMBL/GenBank/DDBJ whole genome shotgun (WGS) entry which is preliminary data.</text>
</comment>
<name>A0A315E5W4_9BURK</name>
<dbReference type="EMBL" id="NESN01000003">
    <property type="protein sequence ID" value="PUE53296.1"/>
    <property type="molecule type" value="Genomic_DNA"/>
</dbReference>
<keyword evidence="1" id="KW-0472">Membrane</keyword>